<evidence type="ECO:0000256" key="7">
    <source>
        <dbReference type="SAM" id="MobiDB-lite"/>
    </source>
</evidence>
<dbReference type="InterPro" id="IPR013747">
    <property type="entry name" value="ACP_syn_III_C"/>
</dbReference>
<dbReference type="Pfam" id="PF08541">
    <property type="entry name" value="ACP_syn_III_C"/>
    <property type="match status" value="1"/>
</dbReference>
<dbReference type="Pfam" id="PF08392">
    <property type="entry name" value="FAE1_CUT1_RppA"/>
    <property type="match status" value="1"/>
</dbReference>
<evidence type="ECO:0000256" key="4">
    <source>
        <dbReference type="ARBA" id="ARBA00023315"/>
    </source>
</evidence>
<evidence type="ECO:0000259" key="9">
    <source>
        <dbReference type="Pfam" id="PF08541"/>
    </source>
</evidence>
<accession>A0A6P6W619</accession>
<comment type="catalytic activity">
    <reaction evidence="5">
        <text>a very-long-chain acyl-CoA + malonyl-CoA + H(+) = a very-long-chain 3-oxoacyl-CoA + CO2 + CoA</text>
        <dbReference type="Rhea" id="RHEA:32727"/>
        <dbReference type="ChEBI" id="CHEBI:15378"/>
        <dbReference type="ChEBI" id="CHEBI:16526"/>
        <dbReference type="ChEBI" id="CHEBI:57287"/>
        <dbReference type="ChEBI" id="CHEBI:57384"/>
        <dbReference type="ChEBI" id="CHEBI:90725"/>
        <dbReference type="ChEBI" id="CHEBI:90736"/>
        <dbReference type="EC" id="2.3.1.199"/>
    </reaction>
</comment>
<reference evidence="10" key="1">
    <citation type="journal article" date="2025" name="Foods">
        <title>Unveiling the Microbial Signatures of Arabica Coffee Cherries: Insights into Ripeness Specific Diversity, Functional Traits, and Implications for Quality and Safety.</title>
        <authorList>
            <consortium name="RefSeq"/>
            <person name="Tenea G.N."/>
            <person name="Cifuentes V."/>
            <person name="Reyes P."/>
            <person name="Cevallos-Vallejos M."/>
        </authorList>
    </citation>
    <scope>NUCLEOTIDE SEQUENCE [LARGE SCALE GENOMIC DNA]</scope>
</reference>
<comment type="pathway">
    <text evidence="1 6">Lipid metabolism; fatty acid biosynthesis.</text>
</comment>
<comment type="similarity">
    <text evidence="2 6">Belongs to the thiolase-like superfamily. Chalcone/stilbene synthases family.</text>
</comment>
<proteinExistence type="inferred from homology"/>
<dbReference type="CDD" id="cd00831">
    <property type="entry name" value="CHS_like"/>
    <property type="match status" value="1"/>
</dbReference>
<dbReference type="OrthoDB" id="329835at2759"/>
<dbReference type="RefSeq" id="XP_027110425.1">
    <property type="nucleotide sequence ID" value="XM_027254624.2"/>
</dbReference>
<feature type="domain" description="FAE" evidence="8">
    <location>
        <begin position="50"/>
        <end position="332"/>
    </location>
</feature>
<protein>
    <recommendedName>
        <fullName evidence="6">3-ketoacyl-CoA synthase</fullName>
        <ecNumber evidence="6">2.3.1.-</ecNumber>
    </recommendedName>
</protein>
<evidence type="ECO:0000313" key="11">
    <source>
        <dbReference type="RefSeq" id="XP_027110425.1"/>
    </source>
</evidence>
<reference evidence="11" key="2">
    <citation type="submission" date="2025-08" db="UniProtKB">
        <authorList>
            <consortium name="RefSeq"/>
        </authorList>
    </citation>
    <scope>IDENTIFICATION</scope>
    <source>
        <tissue evidence="11">Leaves</tissue>
    </source>
</reference>
<dbReference type="GeneID" id="113730132"/>
<gene>
    <name evidence="11" type="primary">LOC113730132</name>
</gene>
<dbReference type="InterPro" id="IPR012392">
    <property type="entry name" value="3-ktacl-CoA_syn"/>
</dbReference>
<evidence type="ECO:0000256" key="1">
    <source>
        <dbReference type="ARBA" id="ARBA00005194"/>
    </source>
</evidence>
<feature type="compositionally biased region" description="Polar residues" evidence="7">
    <location>
        <begin position="462"/>
        <end position="471"/>
    </location>
</feature>
<dbReference type="PIRSF" id="PIRSF036417">
    <property type="entry name" value="3-ktacl-CoA_syn"/>
    <property type="match status" value="1"/>
</dbReference>
<dbReference type="AlphaFoldDB" id="A0A6P6W619"/>
<dbReference type="GO" id="GO:0006633">
    <property type="term" value="P:fatty acid biosynthetic process"/>
    <property type="evidence" value="ECO:0007669"/>
    <property type="project" value="UniProtKB-UniPathway"/>
</dbReference>
<evidence type="ECO:0000259" key="8">
    <source>
        <dbReference type="Pfam" id="PF08392"/>
    </source>
</evidence>
<keyword evidence="3 6" id="KW-0808">Transferase</keyword>
<dbReference type="PANTHER" id="PTHR31561">
    <property type="entry name" value="3-KETOACYL-COA SYNTHASE"/>
    <property type="match status" value="1"/>
</dbReference>
<keyword evidence="10" id="KW-1185">Reference proteome</keyword>
<evidence type="ECO:0000313" key="10">
    <source>
        <dbReference type="Proteomes" id="UP001652660"/>
    </source>
</evidence>
<evidence type="ECO:0000256" key="5">
    <source>
        <dbReference type="ARBA" id="ARBA00047375"/>
    </source>
</evidence>
<dbReference type="SUPFAM" id="SSF53901">
    <property type="entry name" value="Thiolase-like"/>
    <property type="match status" value="2"/>
</dbReference>
<dbReference type="InterPro" id="IPR016039">
    <property type="entry name" value="Thiolase-like"/>
</dbReference>
<name>A0A6P6W619_COFAR</name>
<evidence type="ECO:0000256" key="3">
    <source>
        <dbReference type="ARBA" id="ARBA00022679"/>
    </source>
</evidence>
<evidence type="ECO:0000256" key="2">
    <source>
        <dbReference type="ARBA" id="ARBA00005531"/>
    </source>
</evidence>
<dbReference type="GO" id="GO:0016020">
    <property type="term" value="C:membrane"/>
    <property type="evidence" value="ECO:0007669"/>
    <property type="project" value="InterPro"/>
</dbReference>
<organism evidence="10 11">
    <name type="scientific">Coffea arabica</name>
    <name type="common">Arabian coffee</name>
    <dbReference type="NCBI Taxonomy" id="13443"/>
    <lineage>
        <taxon>Eukaryota</taxon>
        <taxon>Viridiplantae</taxon>
        <taxon>Streptophyta</taxon>
        <taxon>Embryophyta</taxon>
        <taxon>Tracheophyta</taxon>
        <taxon>Spermatophyta</taxon>
        <taxon>Magnoliopsida</taxon>
        <taxon>eudicotyledons</taxon>
        <taxon>Gunneridae</taxon>
        <taxon>Pentapetalae</taxon>
        <taxon>asterids</taxon>
        <taxon>lamiids</taxon>
        <taxon>Gentianales</taxon>
        <taxon>Rubiaceae</taxon>
        <taxon>Ixoroideae</taxon>
        <taxon>Gardenieae complex</taxon>
        <taxon>Bertiereae - Coffeeae clade</taxon>
        <taxon>Coffeeae</taxon>
        <taxon>Coffea</taxon>
    </lineage>
</organism>
<feature type="domain" description="Beta-ketoacyl-[acyl-carrier-protein] synthase III C-terminal" evidence="9">
    <location>
        <begin position="349"/>
        <end position="430"/>
    </location>
</feature>
<keyword evidence="4 6" id="KW-0012">Acyltransferase</keyword>
<feature type="region of interest" description="Disordered" evidence="7">
    <location>
        <begin position="443"/>
        <end position="471"/>
    </location>
</feature>
<dbReference type="Proteomes" id="UP001652660">
    <property type="component" value="Chromosome 2e"/>
</dbReference>
<dbReference type="EC" id="2.3.1.-" evidence="6"/>
<dbReference type="InterPro" id="IPR013601">
    <property type="entry name" value="FAE1_typ3_polyketide_synth"/>
</dbReference>
<dbReference type="GO" id="GO:0009922">
    <property type="term" value="F:fatty acid elongase activity"/>
    <property type="evidence" value="ECO:0007669"/>
    <property type="project" value="UniProtKB-EC"/>
</dbReference>
<dbReference type="UniPathway" id="UPA00094"/>
<evidence type="ECO:0000256" key="6">
    <source>
        <dbReference type="PIRNR" id="PIRNR036417"/>
    </source>
</evidence>
<dbReference type="Gene3D" id="3.40.47.10">
    <property type="match status" value="1"/>
</dbReference>
<sequence length="471" mass="53063">MELMKFVVLLVLSCMEMLFLFQEWGTLFHFIALCCLLLFCSSQVYPSSHSPVYLVDFSCLKPPSFCRVPFSTYLEHAQMFDFLDHQSRAFMAKILIQSGQGERTYLPPALHYIPPRSSHQDATGEVHMALFPIFDDLLSKTRLSPRDIDVLIVNCSGFCPAPSLSSIIINKYRMREDIKSFNVSGMGCSASALAIDMAQSVLKTHKNWNAVILSTEILSTGWYPGKERHMIVLNCLFRMGGAAILLTNRREAKRASKYKLLLSQRTQRAFDDKGYYSAIREEDSRGHTGVTLRRDLLHVAGETLRSNISILGARILPYTEQIWYAVSVFRKKFMDKATEIYVPNFKTVIQHFCLPTSGKPVIGEIGKGLKLGERDMEPALMTLHRFGNQSSSSLWYELAYMEAKGRVKKGDRVWQLGMGSGPKCSSLVWECIRPMSSDAEIGPWADSLEGHPISAANERHTGGQNSANKSR</sequence>